<feature type="chain" id="PRO_5047186568" evidence="6">
    <location>
        <begin position="35"/>
        <end position="352"/>
    </location>
</feature>
<dbReference type="PANTHER" id="PTHR47359:SF3">
    <property type="entry name" value="NLP_P60 DOMAIN-CONTAINING PROTEIN-RELATED"/>
    <property type="match status" value="1"/>
</dbReference>
<reference evidence="9" key="1">
    <citation type="journal article" date="2019" name="Int. J. Syst. Evol. Microbiol.">
        <title>The Global Catalogue of Microorganisms (GCM) 10K type strain sequencing project: providing services to taxonomists for standard genome sequencing and annotation.</title>
        <authorList>
            <consortium name="The Broad Institute Genomics Platform"/>
            <consortium name="The Broad Institute Genome Sequencing Center for Infectious Disease"/>
            <person name="Wu L."/>
            <person name="Ma J."/>
        </authorList>
    </citation>
    <scope>NUCLEOTIDE SEQUENCE [LARGE SCALE GENOMIC DNA]</scope>
    <source>
        <strain evidence="9">CGMCC 1.12859</strain>
    </source>
</reference>
<feature type="coiled-coil region" evidence="5">
    <location>
        <begin position="159"/>
        <end position="200"/>
    </location>
</feature>
<dbReference type="SUPFAM" id="SSF54001">
    <property type="entry name" value="Cysteine proteinases"/>
    <property type="match status" value="1"/>
</dbReference>
<feature type="signal peptide" evidence="6">
    <location>
        <begin position="1"/>
        <end position="34"/>
    </location>
</feature>
<keyword evidence="6" id="KW-0732">Signal</keyword>
<protein>
    <submittedName>
        <fullName evidence="8">NlpC/P60 family protein</fullName>
    </submittedName>
</protein>
<dbReference type="Gene3D" id="6.10.250.3150">
    <property type="match status" value="1"/>
</dbReference>
<keyword evidence="2" id="KW-0645">Protease</keyword>
<evidence type="ECO:0000256" key="6">
    <source>
        <dbReference type="SAM" id="SignalP"/>
    </source>
</evidence>
<comment type="similarity">
    <text evidence="1">Belongs to the peptidase C40 family.</text>
</comment>
<dbReference type="InterPro" id="IPR000064">
    <property type="entry name" value="NLP_P60_dom"/>
</dbReference>
<dbReference type="Proteomes" id="UP001596435">
    <property type="component" value="Unassembled WGS sequence"/>
</dbReference>
<dbReference type="InterPro" id="IPR038765">
    <property type="entry name" value="Papain-like_cys_pep_sf"/>
</dbReference>
<dbReference type="PROSITE" id="PS51935">
    <property type="entry name" value="NLPC_P60"/>
    <property type="match status" value="1"/>
</dbReference>
<accession>A0ABW2G5B7</accession>
<dbReference type="Pfam" id="PF00877">
    <property type="entry name" value="NLPC_P60"/>
    <property type="match status" value="1"/>
</dbReference>
<sequence>MASHRRPKPVGRTRASILTAAAATAVAISSQAGAAHAAPAPTKDQVKAQVDQLNQQAEVATEAFNASTEKQQDLQKQVTQLQDQVARQQGEVNGVQSRLAEVAAQQYRDGGISPTVQLMLSSNPGDFLDKAGSASRMSATQADTLKTFKSEQAKLDAQKADTEHKLAELDTTTRNLKAQKEEIQGKLAQATALLNTLTQKEKDELAAAAAKADADARNAADKASRDTVRAPLDLPSGSAAVKALAAAETRIGATYVYGAAGPSTFDCSGLVQWAYRQAGVSLPRTADEQWHAGTSVGTNVANARPGDLVVYEGGGHIAIYVGGGQVIHAPHTGTVVKYASATMMPITAIVRI</sequence>
<feature type="coiled-coil region" evidence="5">
    <location>
        <begin position="43"/>
        <end position="98"/>
    </location>
</feature>
<keyword evidence="5" id="KW-0175">Coiled coil</keyword>
<dbReference type="InterPro" id="IPR051794">
    <property type="entry name" value="PG_Endopeptidase_C40"/>
</dbReference>
<evidence type="ECO:0000313" key="8">
    <source>
        <dbReference type="EMBL" id="MFC7182423.1"/>
    </source>
</evidence>
<keyword evidence="4" id="KW-0788">Thiol protease</keyword>
<evidence type="ECO:0000256" key="4">
    <source>
        <dbReference type="ARBA" id="ARBA00022807"/>
    </source>
</evidence>
<dbReference type="RefSeq" id="WP_345705631.1">
    <property type="nucleotide sequence ID" value="NZ_BAABKV010000001.1"/>
</dbReference>
<feature type="domain" description="NlpC/P60" evidence="7">
    <location>
        <begin position="237"/>
        <end position="352"/>
    </location>
</feature>
<dbReference type="EMBL" id="JBHTAJ010000046">
    <property type="protein sequence ID" value="MFC7182423.1"/>
    <property type="molecule type" value="Genomic_DNA"/>
</dbReference>
<dbReference type="Gene3D" id="3.90.1720.10">
    <property type="entry name" value="endopeptidase domain like (from Nostoc punctiforme)"/>
    <property type="match status" value="1"/>
</dbReference>
<evidence type="ECO:0000313" key="9">
    <source>
        <dbReference type="Proteomes" id="UP001596435"/>
    </source>
</evidence>
<comment type="caution">
    <text evidence="8">The sequence shown here is derived from an EMBL/GenBank/DDBJ whole genome shotgun (WGS) entry which is preliminary data.</text>
</comment>
<keyword evidence="9" id="KW-1185">Reference proteome</keyword>
<proteinExistence type="inferred from homology"/>
<name>A0ABW2G5B7_9ACTN</name>
<evidence type="ECO:0000256" key="3">
    <source>
        <dbReference type="ARBA" id="ARBA00022801"/>
    </source>
</evidence>
<keyword evidence="3" id="KW-0378">Hydrolase</keyword>
<evidence type="ECO:0000256" key="5">
    <source>
        <dbReference type="SAM" id="Coils"/>
    </source>
</evidence>
<evidence type="ECO:0000259" key="7">
    <source>
        <dbReference type="PROSITE" id="PS51935"/>
    </source>
</evidence>
<evidence type="ECO:0000256" key="2">
    <source>
        <dbReference type="ARBA" id="ARBA00022670"/>
    </source>
</evidence>
<organism evidence="8 9">
    <name type="scientific">Kitasatospora paranensis</name>
    <dbReference type="NCBI Taxonomy" id="258053"/>
    <lineage>
        <taxon>Bacteria</taxon>
        <taxon>Bacillati</taxon>
        <taxon>Actinomycetota</taxon>
        <taxon>Actinomycetes</taxon>
        <taxon>Kitasatosporales</taxon>
        <taxon>Streptomycetaceae</taxon>
        <taxon>Kitasatospora</taxon>
    </lineage>
</organism>
<evidence type="ECO:0000256" key="1">
    <source>
        <dbReference type="ARBA" id="ARBA00007074"/>
    </source>
</evidence>
<dbReference type="PANTHER" id="PTHR47359">
    <property type="entry name" value="PEPTIDOGLYCAN DL-ENDOPEPTIDASE CWLO"/>
    <property type="match status" value="1"/>
</dbReference>
<gene>
    <name evidence="8" type="ORF">ACFQMG_23010</name>
</gene>